<accession>A0A0K1QJA1</accession>
<dbReference type="Proteomes" id="UP000017175">
    <property type="component" value="Chromosome"/>
</dbReference>
<evidence type="ECO:0000313" key="1">
    <source>
        <dbReference type="EMBL" id="AKV05836.1"/>
    </source>
</evidence>
<dbReference type="InterPro" id="IPR036624">
    <property type="entry name" value="Hcp1-lik_sf"/>
</dbReference>
<dbReference type="PANTHER" id="PTHR34319">
    <property type="entry name" value="MAJOR EXPORTED PROTEIN"/>
    <property type="match status" value="1"/>
</dbReference>
<proteinExistence type="predicted"/>
<dbReference type="SUPFAM" id="SSF141452">
    <property type="entry name" value="Hcp1-like"/>
    <property type="match status" value="1"/>
</dbReference>
<sequence>MPTPAYLVINGNRQGMITAGTFTPESVGNVYQEGHENQILVQAFSHQIIIPRDPQSGQPTGQRVHKPLMISKVFDKSSPLILTALTSGEVLDNCHIAWYRTSAAGKQEHYFSIELEDAVIVDVQTRMPSCQDPAMAHFTHLEDVYFTYRKITWTHEVCGTSGSDDWRAPLIS</sequence>
<organism evidence="1 2">
    <name type="scientific">Pseudomonas fluorescens NCIMB 11764</name>
    <dbReference type="NCBI Taxonomy" id="1221522"/>
    <lineage>
        <taxon>Bacteria</taxon>
        <taxon>Pseudomonadati</taxon>
        <taxon>Pseudomonadota</taxon>
        <taxon>Gammaproteobacteria</taxon>
        <taxon>Pseudomonadales</taxon>
        <taxon>Pseudomonadaceae</taxon>
        <taxon>Pseudomonas</taxon>
    </lineage>
</organism>
<name>A0A0K1QJA1_PSEFL</name>
<dbReference type="AlphaFoldDB" id="A0A0K1QJA1"/>
<reference evidence="1 2" key="1">
    <citation type="journal article" date="2012" name="J. Bacteriol.">
        <title>Draft genome sequence of the cyanide-utilizing bacterium Pseudomonas fluorescens strain NCIMB 11764.</title>
        <authorList>
            <person name="Vilo C.A."/>
            <person name="Benedik M.J."/>
            <person name="Kunz D.A."/>
            <person name="Dong Q."/>
        </authorList>
    </citation>
    <scope>NUCLEOTIDE SEQUENCE [LARGE SCALE GENOMIC DNA]</scope>
    <source>
        <strain evidence="1 2">NCIMB 11764</strain>
    </source>
</reference>
<dbReference type="PANTHER" id="PTHR34319:SF6">
    <property type="entry name" value="MAJOR EXPORTED PROTEIN"/>
    <property type="match status" value="1"/>
</dbReference>
<dbReference type="RefSeq" id="WP_017341712.1">
    <property type="nucleotide sequence ID" value="NZ_CP010945.1"/>
</dbReference>
<gene>
    <name evidence="1" type="ORF">B723_05275</name>
</gene>
<dbReference type="EMBL" id="CP010945">
    <property type="protein sequence ID" value="AKV05836.1"/>
    <property type="molecule type" value="Genomic_DNA"/>
</dbReference>
<evidence type="ECO:0000313" key="2">
    <source>
        <dbReference type="Proteomes" id="UP000017175"/>
    </source>
</evidence>
<protein>
    <submittedName>
        <fullName evidence="1">Major exported protein</fullName>
    </submittedName>
</protein>
<dbReference type="NCBIfam" id="TIGR03344">
    <property type="entry name" value="VI_effect_Hcp1"/>
    <property type="match status" value="1"/>
</dbReference>
<dbReference type="Gene3D" id="2.30.110.20">
    <property type="entry name" value="Hcp1-like"/>
    <property type="match status" value="1"/>
</dbReference>
<dbReference type="InterPro" id="IPR008514">
    <property type="entry name" value="T6SS_Hcp"/>
</dbReference>
<dbReference type="eggNOG" id="COG3157">
    <property type="taxonomic scope" value="Bacteria"/>
</dbReference>
<dbReference type="InterPro" id="IPR052947">
    <property type="entry name" value="T6SS_Hcp1_domain"/>
</dbReference>
<dbReference type="OrthoDB" id="5674026at2"/>
<dbReference type="Pfam" id="PF05638">
    <property type="entry name" value="T6SS_HCP"/>
    <property type="match status" value="1"/>
</dbReference>